<sequence length="75" mass="8220">MPVNSLPLRAAMVVSFQTGLSPTGVPIIRKKTLGNVRFNAAEQDIYDVAHALFSLTEHPALDVVLRKEFDLVDEG</sequence>
<dbReference type="InterPro" id="IPR012454">
    <property type="entry name" value="DUF1659"/>
</dbReference>
<reference evidence="2 3" key="2">
    <citation type="journal article" date="2015" name="J. Bacteriol.">
        <title>Genomic, proteomic, and biochemical analysis of the organohalide respiratory pathway in Desulfitobacterium dehalogenans.</title>
        <authorList>
            <person name="Kruse T."/>
            <person name="van de Pas B.A."/>
            <person name="Atteia A."/>
            <person name="Krab K."/>
            <person name="Hagen W.R."/>
            <person name="Goodwin L."/>
            <person name="Chain P."/>
            <person name="Boeren S."/>
            <person name="Maphosa F."/>
            <person name="Schraa G."/>
            <person name="de Vos W.M."/>
            <person name="van der Oost J."/>
            <person name="Smidt H."/>
            <person name="Stams A.J."/>
        </authorList>
    </citation>
    <scope>NUCLEOTIDE SEQUENCE [LARGE SCALE GENOMIC DNA]</scope>
    <source>
        <strain evidence="3">ATCC 51507 / DSM 9161 / JW/IU-DC1</strain>
    </source>
</reference>
<dbReference type="OrthoDB" id="1954703at2"/>
<keyword evidence="3" id="KW-1185">Reference proteome</keyword>
<evidence type="ECO:0000313" key="2">
    <source>
        <dbReference type="EMBL" id="AFL98586.1"/>
    </source>
</evidence>
<name>I4A3Q2_DESDJ</name>
<proteinExistence type="predicted"/>
<protein>
    <recommendedName>
        <fullName evidence="1">DUF1659 domain-containing protein</fullName>
    </recommendedName>
</protein>
<feature type="domain" description="DUF1659" evidence="1">
    <location>
        <begin position="3"/>
        <end position="72"/>
    </location>
</feature>
<reference evidence="3" key="1">
    <citation type="submission" date="2012-06" db="EMBL/GenBank/DDBJ databases">
        <title>Complete sequence of Desulfitobacterium dehalogenans ATCC 51507.</title>
        <authorList>
            <person name="Lucas S."/>
            <person name="Han J."/>
            <person name="Lapidus A."/>
            <person name="Cheng J.-F."/>
            <person name="Goodwin L."/>
            <person name="Pitluck S."/>
            <person name="Peters L."/>
            <person name="Ovchinnikova G."/>
            <person name="Teshima H."/>
            <person name="Detter J.C."/>
            <person name="Han C."/>
            <person name="Tapia R."/>
            <person name="Land M."/>
            <person name="Hauser L."/>
            <person name="Kyrpides N."/>
            <person name="Ivanova N."/>
            <person name="Pagani I."/>
            <person name="Kruse T."/>
            <person name="de Vos W.M."/>
            <person name="Smidt H."/>
            <person name="Woyke T."/>
        </authorList>
    </citation>
    <scope>NUCLEOTIDE SEQUENCE [LARGE SCALE GENOMIC DNA]</scope>
    <source>
        <strain evidence="3">ATCC 51507 / DSM 9161 / JW/IU-DC1</strain>
    </source>
</reference>
<evidence type="ECO:0000313" key="3">
    <source>
        <dbReference type="Proteomes" id="UP000006053"/>
    </source>
</evidence>
<dbReference type="RefSeq" id="WP_014792085.1">
    <property type="nucleotide sequence ID" value="NC_018017.1"/>
</dbReference>
<gene>
    <name evidence="2" type="ordered locus">Desde_0092</name>
</gene>
<evidence type="ECO:0000259" key="1">
    <source>
        <dbReference type="Pfam" id="PF07872"/>
    </source>
</evidence>
<accession>I4A3Q2</accession>
<dbReference type="Proteomes" id="UP000006053">
    <property type="component" value="Chromosome"/>
</dbReference>
<organism evidence="2 3">
    <name type="scientific">Desulfitobacterium dehalogenans (strain ATCC 51507 / DSM 9161 / JW/IU-DC1)</name>
    <dbReference type="NCBI Taxonomy" id="756499"/>
    <lineage>
        <taxon>Bacteria</taxon>
        <taxon>Bacillati</taxon>
        <taxon>Bacillota</taxon>
        <taxon>Clostridia</taxon>
        <taxon>Eubacteriales</taxon>
        <taxon>Desulfitobacteriaceae</taxon>
        <taxon>Desulfitobacterium</taxon>
    </lineage>
</organism>
<dbReference type="HOGENOM" id="CLU_196603_0_0_9"/>
<dbReference type="STRING" id="756499.Desde_0092"/>
<dbReference type="KEGG" id="ddh:Desde_0092"/>
<dbReference type="Pfam" id="PF07872">
    <property type="entry name" value="DUF1659"/>
    <property type="match status" value="1"/>
</dbReference>
<dbReference type="EMBL" id="CP003348">
    <property type="protein sequence ID" value="AFL98586.1"/>
    <property type="molecule type" value="Genomic_DNA"/>
</dbReference>
<dbReference type="AlphaFoldDB" id="I4A3Q2"/>